<dbReference type="AlphaFoldDB" id="A0A7W4V026"/>
<gene>
    <name evidence="7" type="ORF">FHX33_004110</name>
</gene>
<dbReference type="PANTHER" id="PTHR43310">
    <property type="entry name" value="SULFATE TRANSPORTER YBAR-RELATED"/>
    <property type="match status" value="1"/>
</dbReference>
<feature type="transmembrane region" description="Helical" evidence="5">
    <location>
        <begin position="31"/>
        <end position="47"/>
    </location>
</feature>
<dbReference type="Proteomes" id="UP000538196">
    <property type="component" value="Unassembled WGS sequence"/>
</dbReference>
<evidence type="ECO:0000256" key="2">
    <source>
        <dbReference type="ARBA" id="ARBA00022692"/>
    </source>
</evidence>
<dbReference type="InterPro" id="IPR011547">
    <property type="entry name" value="SLC26A/SulP_dom"/>
</dbReference>
<evidence type="ECO:0000256" key="5">
    <source>
        <dbReference type="SAM" id="Phobius"/>
    </source>
</evidence>
<dbReference type="PANTHER" id="PTHR43310:SF1">
    <property type="entry name" value="SULFATE TRANSPORTER YBAR-RELATED"/>
    <property type="match status" value="1"/>
</dbReference>
<organism evidence="7 8">
    <name type="scientific">Leifsonia aquatica</name>
    <name type="common">Corynebacterium aquaticum</name>
    <dbReference type="NCBI Taxonomy" id="144185"/>
    <lineage>
        <taxon>Bacteria</taxon>
        <taxon>Bacillati</taxon>
        <taxon>Actinomycetota</taxon>
        <taxon>Actinomycetes</taxon>
        <taxon>Micrococcales</taxon>
        <taxon>Microbacteriaceae</taxon>
        <taxon>Leifsonia</taxon>
    </lineage>
</organism>
<protein>
    <submittedName>
        <fullName evidence="7">SulP family sulfate permease</fullName>
    </submittedName>
</protein>
<dbReference type="Pfam" id="PF01740">
    <property type="entry name" value="STAS"/>
    <property type="match status" value="1"/>
</dbReference>
<evidence type="ECO:0000256" key="4">
    <source>
        <dbReference type="ARBA" id="ARBA00023136"/>
    </source>
</evidence>
<dbReference type="PROSITE" id="PS50801">
    <property type="entry name" value="STAS"/>
    <property type="match status" value="1"/>
</dbReference>
<dbReference type="SUPFAM" id="SSF52091">
    <property type="entry name" value="SpoIIaa-like"/>
    <property type="match status" value="1"/>
</dbReference>
<dbReference type="GO" id="GO:0016020">
    <property type="term" value="C:membrane"/>
    <property type="evidence" value="ECO:0007669"/>
    <property type="project" value="UniProtKB-SubCell"/>
</dbReference>
<dbReference type="InterPro" id="IPR002645">
    <property type="entry name" value="STAS_dom"/>
</dbReference>
<dbReference type="Gene3D" id="3.30.750.24">
    <property type="entry name" value="STAS domain"/>
    <property type="match status" value="1"/>
</dbReference>
<keyword evidence="8" id="KW-1185">Reference proteome</keyword>
<evidence type="ECO:0000313" key="7">
    <source>
        <dbReference type="EMBL" id="MBB2969327.1"/>
    </source>
</evidence>
<comment type="subcellular location">
    <subcellularLocation>
        <location evidence="1">Membrane</location>
        <topology evidence="1">Multi-pass membrane protein</topology>
    </subcellularLocation>
</comment>
<proteinExistence type="predicted"/>
<evidence type="ECO:0000256" key="3">
    <source>
        <dbReference type="ARBA" id="ARBA00022989"/>
    </source>
</evidence>
<keyword evidence="4 5" id="KW-0472">Membrane</keyword>
<accession>A0A7W4V026</accession>
<feature type="transmembrane region" description="Helical" evidence="5">
    <location>
        <begin position="317"/>
        <end position="349"/>
    </location>
</feature>
<sequence length="507" mass="52840">MPLAPSAPPSAAFRLPNGQVPVRAVLKRPRLFATEVLAGMVTTLALIPEVISFSLISGVGPDVALISSVVLAIAMSFLGGRPAMVTAAAGSVALVLAPMVQAHGTAYVLPTVLLAGVIQVVFGVAGLAKLVRYIPRSVMVGFVNALGVLIFVAQLAHVIDVPWQVYPLFAATVLIVLFLPRLTKAVPAPLVAIVVVTLAAFALGLPVPTVGDEGSVSGVLPGLTPWTVPFDLHTLQIIAPTALAAALVGLLESLLTAKLVDELTDSRSAKGRESWGLGLANILAGFWGGVAGCAMIGQTVVNVQIGRARTRLSTLVAGLFLLLLVGVLSPVMAAIPMAALAAVMMIVALQTVDWHSVRPSTLRRMPVPETLVMLTTVAVTVATGNLAIGVGVGVLLALVLFARRIAHVVRVSREVSEDGSVAHYRVHGPLFFASSNDLVDQFSYADDPARVVVDLSASHVWDASSVAALDAVETKYAAHGAEVELVGLDERSHAFHGRLSERVVRET</sequence>
<dbReference type="InterPro" id="IPR052706">
    <property type="entry name" value="Membrane-Transporter-like"/>
</dbReference>
<keyword evidence="2 5" id="KW-0812">Transmembrane</keyword>
<keyword evidence="3 5" id="KW-1133">Transmembrane helix</keyword>
<dbReference type="CDD" id="cd07042">
    <property type="entry name" value="STAS_SulP_like_sulfate_transporter"/>
    <property type="match status" value="1"/>
</dbReference>
<feature type="transmembrane region" description="Helical" evidence="5">
    <location>
        <begin position="275"/>
        <end position="297"/>
    </location>
</feature>
<feature type="transmembrane region" description="Helical" evidence="5">
    <location>
        <begin position="370"/>
        <end position="402"/>
    </location>
</feature>
<comment type="caution">
    <text evidence="7">The sequence shown here is derived from an EMBL/GenBank/DDBJ whole genome shotgun (WGS) entry which is preliminary data.</text>
</comment>
<feature type="transmembrane region" description="Helical" evidence="5">
    <location>
        <begin position="53"/>
        <end position="75"/>
    </location>
</feature>
<feature type="transmembrane region" description="Helical" evidence="5">
    <location>
        <begin position="165"/>
        <end position="183"/>
    </location>
</feature>
<evidence type="ECO:0000256" key="1">
    <source>
        <dbReference type="ARBA" id="ARBA00004141"/>
    </source>
</evidence>
<name>A0A7W4V026_LEIAQ</name>
<reference evidence="7 8" key="1">
    <citation type="submission" date="2020-08" db="EMBL/GenBank/DDBJ databases">
        <title>Sequencing the genomes of 1000 actinobacteria strains.</title>
        <authorList>
            <person name="Klenk H.-P."/>
        </authorList>
    </citation>
    <scope>NUCLEOTIDE SEQUENCE [LARGE SCALE GENOMIC DNA]</scope>
    <source>
        <strain evidence="7 8">DSM 20146</strain>
    </source>
</reference>
<feature type="transmembrane region" description="Helical" evidence="5">
    <location>
        <begin position="190"/>
        <end position="210"/>
    </location>
</feature>
<feature type="transmembrane region" description="Helical" evidence="5">
    <location>
        <begin position="140"/>
        <end position="159"/>
    </location>
</feature>
<feature type="transmembrane region" description="Helical" evidence="5">
    <location>
        <begin position="106"/>
        <end position="128"/>
    </location>
</feature>
<dbReference type="RefSeq" id="WP_021764196.1">
    <property type="nucleotide sequence ID" value="NZ_JACHVP010000006.1"/>
</dbReference>
<dbReference type="EMBL" id="JACHVP010000006">
    <property type="protein sequence ID" value="MBB2969327.1"/>
    <property type="molecule type" value="Genomic_DNA"/>
</dbReference>
<feature type="domain" description="STAS" evidence="6">
    <location>
        <begin position="411"/>
        <end position="507"/>
    </location>
</feature>
<dbReference type="InterPro" id="IPR036513">
    <property type="entry name" value="STAS_dom_sf"/>
</dbReference>
<dbReference type="Pfam" id="PF00916">
    <property type="entry name" value="Sulfate_transp"/>
    <property type="match status" value="2"/>
</dbReference>
<evidence type="ECO:0000259" key="6">
    <source>
        <dbReference type="PROSITE" id="PS50801"/>
    </source>
</evidence>
<evidence type="ECO:0000313" key="8">
    <source>
        <dbReference type="Proteomes" id="UP000538196"/>
    </source>
</evidence>